<keyword evidence="4" id="KW-0472">Membrane</keyword>
<name>C3YVT2_BRAFL</name>
<keyword evidence="2" id="KW-0328">Glycosyltransferase</keyword>
<gene>
    <name evidence="6" type="ORF">BRAFLDRAFT_58543</name>
</gene>
<dbReference type="eggNOG" id="KOG1192">
    <property type="taxonomic scope" value="Eukaryota"/>
</dbReference>
<evidence type="ECO:0000256" key="4">
    <source>
        <dbReference type="SAM" id="Phobius"/>
    </source>
</evidence>
<dbReference type="InterPro" id="IPR002213">
    <property type="entry name" value="UDP_glucos_trans"/>
</dbReference>
<dbReference type="InParanoid" id="C3YVT2"/>
<dbReference type="GO" id="GO:0008194">
    <property type="term" value="F:UDP-glycosyltransferase activity"/>
    <property type="evidence" value="ECO:0007669"/>
    <property type="project" value="InterPro"/>
</dbReference>
<dbReference type="EMBL" id="GG666558">
    <property type="protein sequence ID" value="EEN55616.1"/>
    <property type="molecule type" value="Genomic_DNA"/>
</dbReference>
<keyword evidence="4" id="KW-1133">Transmembrane helix</keyword>
<protein>
    <recommendedName>
        <fullName evidence="7">Glucuronosyltransferase</fullName>
    </recommendedName>
</protein>
<evidence type="ECO:0000256" key="3">
    <source>
        <dbReference type="ARBA" id="ARBA00022679"/>
    </source>
</evidence>
<dbReference type="Gene3D" id="3.40.50.2000">
    <property type="entry name" value="Glycogen Phosphorylase B"/>
    <property type="match status" value="2"/>
</dbReference>
<accession>C3YVT2</accession>
<organism>
    <name type="scientific">Branchiostoma floridae</name>
    <name type="common">Florida lancelet</name>
    <name type="synonym">Amphioxus</name>
    <dbReference type="NCBI Taxonomy" id="7739"/>
    <lineage>
        <taxon>Eukaryota</taxon>
        <taxon>Metazoa</taxon>
        <taxon>Chordata</taxon>
        <taxon>Cephalochordata</taxon>
        <taxon>Leptocardii</taxon>
        <taxon>Amphioxiformes</taxon>
        <taxon>Branchiostomatidae</taxon>
        <taxon>Branchiostoma</taxon>
    </lineage>
</organism>
<evidence type="ECO:0000256" key="5">
    <source>
        <dbReference type="SAM" id="SignalP"/>
    </source>
</evidence>
<dbReference type="PANTHER" id="PTHR48043">
    <property type="entry name" value="EG:EG0003.4 PROTEIN-RELATED"/>
    <property type="match status" value="1"/>
</dbReference>
<feature type="chain" id="PRO_5002933930" description="Glucuronosyltransferase" evidence="5">
    <location>
        <begin position="26"/>
        <end position="443"/>
    </location>
</feature>
<keyword evidence="4" id="KW-0812">Transmembrane</keyword>
<dbReference type="AlphaFoldDB" id="C3YVT2"/>
<sequence length="443" mass="49485">MDDGSKTSTVLLFFLGVLVRHITSGENVLLVPTPCAESHWFTLANIGQALVHRGHVVTVVVPEDIAEKRRAERPDFKFETFRDQGTFILLKEAENPYIDVTNVVTKHCALLFGDIDLMSRLKAAQHRLVVYDSCVPVGAILAAHKDVQVPSIAILRGDHYFLDIKATGVPIPLSYVPLLGIDLSDHMTFVQRVYNVVFYILLPVLGRWVASNTYDGLVSKYVGENETIQSVVSNTDLWLYQTDHVLDFPAPSMPNMVQIGGLHIVAASPLPKELEALFQSVGDDGVVVVSLGSIIKTMSSEKRQVFAAAFARLRQKVVWRYAGEKPAGLGSNTKLLDWLPQNDLLGTKQDFRKPTSRLSRLYRDQPQSPMERTVWWIEHVIKHDKLPHLRPRAVELPWYQYYLLDVAAFLLAVCAAVLGTVWYGCSLVCGKILCKNGGKLKSQ</sequence>
<keyword evidence="3" id="KW-0808">Transferase</keyword>
<keyword evidence="5" id="KW-0732">Signal</keyword>
<dbReference type="FunFam" id="3.40.50.2000:FF:000195">
    <property type="entry name" value="UDP-glucuronosyltransferase"/>
    <property type="match status" value="1"/>
</dbReference>
<dbReference type="PANTHER" id="PTHR48043:SF145">
    <property type="entry name" value="FI06409P-RELATED"/>
    <property type="match status" value="1"/>
</dbReference>
<proteinExistence type="inferred from homology"/>
<feature type="signal peptide" evidence="5">
    <location>
        <begin position="1"/>
        <end position="25"/>
    </location>
</feature>
<dbReference type="SUPFAM" id="SSF53756">
    <property type="entry name" value="UDP-Glycosyltransferase/glycogen phosphorylase"/>
    <property type="match status" value="1"/>
</dbReference>
<evidence type="ECO:0000256" key="2">
    <source>
        <dbReference type="ARBA" id="ARBA00022676"/>
    </source>
</evidence>
<dbReference type="InterPro" id="IPR050271">
    <property type="entry name" value="UDP-glycosyltransferase"/>
</dbReference>
<evidence type="ECO:0000313" key="6">
    <source>
        <dbReference type="EMBL" id="EEN55616.1"/>
    </source>
</evidence>
<reference evidence="6" key="1">
    <citation type="journal article" date="2008" name="Nature">
        <title>The amphioxus genome and the evolution of the chordate karyotype.</title>
        <authorList>
            <consortium name="US DOE Joint Genome Institute (JGI-PGF)"/>
            <person name="Putnam N.H."/>
            <person name="Butts T."/>
            <person name="Ferrier D.E.K."/>
            <person name="Furlong R.F."/>
            <person name="Hellsten U."/>
            <person name="Kawashima T."/>
            <person name="Robinson-Rechavi M."/>
            <person name="Shoguchi E."/>
            <person name="Terry A."/>
            <person name="Yu J.-K."/>
            <person name="Benito-Gutierrez E.L."/>
            <person name="Dubchak I."/>
            <person name="Garcia-Fernandez J."/>
            <person name="Gibson-Brown J.J."/>
            <person name="Grigoriev I.V."/>
            <person name="Horton A.C."/>
            <person name="de Jong P.J."/>
            <person name="Jurka J."/>
            <person name="Kapitonov V.V."/>
            <person name="Kohara Y."/>
            <person name="Kuroki Y."/>
            <person name="Lindquist E."/>
            <person name="Lucas S."/>
            <person name="Osoegawa K."/>
            <person name="Pennacchio L.A."/>
            <person name="Salamov A.A."/>
            <person name="Satou Y."/>
            <person name="Sauka-Spengler T."/>
            <person name="Schmutz J."/>
            <person name="Shin-I T."/>
            <person name="Toyoda A."/>
            <person name="Bronner-Fraser M."/>
            <person name="Fujiyama A."/>
            <person name="Holland L.Z."/>
            <person name="Holland P.W.H."/>
            <person name="Satoh N."/>
            <person name="Rokhsar D.S."/>
        </authorList>
    </citation>
    <scope>NUCLEOTIDE SEQUENCE [LARGE SCALE GENOMIC DNA]</scope>
    <source>
        <strain evidence="6">S238N-H82</strain>
        <tissue evidence="6">Testes</tissue>
    </source>
</reference>
<dbReference type="Pfam" id="PF00201">
    <property type="entry name" value="UDPGT"/>
    <property type="match status" value="2"/>
</dbReference>
<evidence type="ECO:0008006" key="7">
    <source>
        <dbReference type="Google" id="ProtNLM"/>
    </source>
</evidence>
<feature type="transmembrane region" description="Helical" evidence="4">
    <location>
        <begin position="401"/>
        <end position="425"/>
    </location>
</feature>
<evidence type="ECO:0000256" key="1">
    <source>
        <dbReference type="ARBA" id="ARBA00009995"/>
    </source>
</evidence>
<comment type="similarity">
    <text evidence="1">Belongs to the UDP-glycosyltransferase family.</text>
</comment>